<gene>
    <name evidence="9" type="ORF">FHW18_002994</name>
</gene>
<dbReference type="Pfam" id="PF01070">
    <property type="entry name" value="FMN_dh"/>
    <property type="match status" value="1"/>
</dbReference>
<keyword evidence="10" id="KW-1185">Reference proteome</keyword>
<dbReference type="FunFam" id="3.20.20.70:FF:000029">
    <property type="entry name" value="L-lactate dehydrogenase"/>
    <property type="match status" value="1"/>
</dbReference>
<dbReference type="InterPro" id="IPR012133">
    <property type="entry name" value="Alpha-hydoxy_acid_DH_FMN"/>
</dbReference>
<evidence type="ECO:0000313" key="9">
    <source>
        <dbReference type="EMBL" id="NYE83723.1"/>
    </source>
</evidence>
<dbReference type="InterPro" id="IPR037396">
    <property type="entry name" value="FMN_HAD"/>
</dbReference>
<sequence length="389" mass="41228">MATLNRTFRVDDFEAIARRRLPKPIFDFYAGGAEDERTLALNRDVFQRFGWTPRVMTGSGTPDLRAALLGRDAGMPVIVAPMGAVGYGCIEGDQLLGQVASDFDIPYTLSTTASTSIEQIGASVPGRKWFQLYPLKDRALMKGLIGRARACGFETLIVTVDVPVGGKRERDLRNDCSMPFRFTARNLAAFASRPAWALNLLRHGPPGMPNLSALAPASKRASSLAPSVGAEFDHAFGWAGLAEIRKQWDGPLLVKGILRPDDAERTLHAGCDGVIVSNHGGRQLDTGIPALAALAAIVSRVDGRTPVFFDGGIRRGSDIAKALCLGAAGVLVGRPLLYGVCAGGHAGASRVLTILRDELSRTMQLCGAPSVNALGEDLLRDLAGAAAAA</sequence>
<feature type="binding site" evidence="7">
    <location>
        <position position="277"/>
    </location>
    <ligand>
        <name>FMN</name>
        <dbReference type="ChEBI" id="CHEBI:58210"/>
    </ligand>
</feature>
<dbReference type="InterPro" id="IPR000262">
    <property type="entry name" value="FMN-dep_DH"/>
</dbReference>
<dbReference type="GO" id="GO:0010181">
    <property type="term" value="F:FMN binding"/>
    <property type="evidence" value="ECO:0007669"/>
    <property type="project" value="InterPro"/>
</dbReference>
<proteinExistence type="inferred from homology"/>
<dbReference type="Proteomes" id="UP000542125">
    <property type="component" value="Unassembled WGS sequence"/>
</dbReference>
<feature type="binding site" evidence="7">
    <location>
        <position position="110"/>
    </location>
    <ligand>
        <name>FMN</name>
        <dbReference type="ChEBI" id="CHEBI:58210"/>
    </ligand>
</feature>
<dbReference type="SUPFAM" id="SSF51395">
    <property type="entry name" value="FMN-linked oxidoreductases"/>
    <property type="match status" value="1"/>
</dbReference>
<evidence type="ECO:0000259" key="8">
    <source>
        <dbReference type="PROSITE" id="PS51349"/>
    </source>
</evidence>
<dbReference type="RefSeq" id="WP_179587502.1">
    <property type="nucleotide sequence ID" value="NZ_JACBYR010000001.1"/>
</dbReference>
<feature type="binding site" evidence="7">
    <location>
        <position position="279"/>
    </location>
    <ligand>
        <name>glyoxylate</name>
        <dbReference type="ChEBI" id="CHEBI:36655"/>
    </ligand>
</feature>
<keyword evidence="4 9" id="KW-0560">Oxidoreductase</keyword>
<evidence type="ECO:0000313" key="10">
    <source>
        <dbReference type="Proteomes" id="UP000542125"/>
    </source>
</evidence>
<dbReference type="Gene3D" id="3.20.20.70">
    <property type="entry name" value="Aldolase class I"/>
    <property type="match status" value="1"/>
</dbReference>
<keyword evidence="2 7" id="KW-0285">Flavoprotein</keyword>
<feature type="binding site" evidence="7">
    <location>
        <begin position="333"/>
        <end position="334"/>
    </location>
    <ligand>
        <name>FMN</name>
        <dbReference type="ChEBI" id="CHEBI:58210"/>
    </ligand>
</feature>
<feature type="binding site" evidence="7">
    <location>
        <position position="282"/>
    </location>
    <ligand>
        <name>glyoxylate</name>
        <dbReference type="ChEBI" id="CHEBI:36655"/>
    </ligand>
</feature>
<dbReference type="GO" id="GO:0033720">
    <property type="term" value="F:(S)-mandelate dehydrogenase activity"/>
    <property type="evidence" value="ECO:0007669"/>
    <property type="project" value="UniProtKB-EC"/>
</dbReference>
<feature type="binding site" evidence="7">
    <location>
        <position position="131"/>
    </location>
    <ligand>
        <name>FMN</name>
        <dbReference type="ChEBI" id="CHEBI:58210"/>
    </ligand>
</feature>
<feature type="binding site" evidence="7">
    <location>
        <position position="159"/>
    </location>
    <ligand>
        <name>FMN</name>
        <dbReference type="ChEBI" id="CHEBI:58210"/>
    </ligand>
</feature>
<reference evidence="9 10" key="1">
    <citation type="submission" date="2020-07" db="EMBL/GenBank/DDBJ databases">
        <title>Genomic Encyclopedia of Type Strains, Phase IV (KMG-V): Genome sequencing to study the core and pangenomes of soil and plant-associated prokaryotes.</title>
        <authorList>
            <person name="Whitman W."/>
        </authorList>
    </citation>
    <scope>NUCLEOTIDE SEQUENCE [LARGE SCALE GENOMIC DNA]</scope>
    <source>
        <strain evidence="9 10">SAS40</strain>
    </source>
</reference>
<feature type="domain" description="FMN hydroxy acid dehydrogenase" evidence="8">
    <location>
        <begin position="2"/>
        <end position="384"/>
    </location>
</feature>
<comment type="caution">
    <text evidence="9">The sequence shown here is derived from an EMBL/GenBank/DDBJ whole genome shotgun (WGS) entry which is preliminary data.</text>
</comment>
<name>A0A7Y9IWF1_9BURK</name>
<feature type="binding site" evidence="7">
    <location>
        <position position="168"/>
    </location>
    <ligand>
        <name>glyoxylate</name>
        <dbReference type="ChEBI" id="CHEBI:36655"/>
    </ligand>
</feature>
<evidence type="ECO:0000256" key="6">
    <source>
        <dbReference type="PIRSR" id="PIRSR000138-1"/>
    </source>
</evidence>
<dbReference type="PROSITE" id="PS51349">
    <property type="entry name" value="FMN_HYDROXY_ACID_DH_2"/>
    <property type="match status" value="1"/>
</dbReference>
<dbReference type="PIRSF" id="PIRSF000138">
    <property type="entry name" value="Al-hdrx_acd_dh"/>
    <property type="match status" value="1"/>
</dbReference>
<dbReference type="PANTHER" id="PTHR10578">
    <property type="entry name" value="S -2-HYDROXY-ACID OXIDASE-RELATED"/>
    <property type="match status" value="1"/>
</dbReference>
<feature type="binding site" evidence="7">
    <location>
        <begin position="81"/>
        <end position="83"/>
    </location>
    <ligand>
        <name>FMN</name>
        <dbReference type="ChEBI" id="CHEBI:58210"/>
    </ligand>
</feature>
<dbReference type="EC" id="1.1.99.31" evidence="9"/>
<evidence type="ECO:0000256" key="2">
    <source>
        <dbReference type="ARBA" id="ARBA00022630"/>
    </source>
</evidence>
<feature type="binding site" evidence="7">
    <location>
        <position position="255"/>
    </location>
    <ligand>
        <name>FMN</name>
        <dbReference type="ChEBI" id="CHEBI:58210"/>
    </ligand>
</feature>
<dbReference type="PANTHER" id="PTHR10578:SF107">
    <property type="entry name" value="2-HYDROXYACID OXIDASE 1"/>
    <property type="match status" value="1"/>
</dbReference>
<dbReference type="InterPro" id="IPR013785">
    <property type="entry name" value="Aldolase_TIM"/>
</dbReference>
<evidence type="ECO:0000256" key="5">
    <source>
        <dbReference type="ARBA" id="ARBA00024042"/>
    </source>
</evidence>
<dbReference type="EMBL" id="JACBYR010000001">
    <property type="protein sequence ID" value="NYE83723.1"/>
    <property type="molecule type" value="Genomic_DNA"/>
</dbReference>
<feature type="active site" description="Proton acceptor" evidence="6">
    <location>
        <position position="279"/>
    </location>
</feature>
<comment type="similarity">
    <text evidence="5">Belongs to the FMN-dependent alpha-hydroxy acid dehydrogenase family.</text>
</comment>
<evidence type="ECO:0000256" key="1">
    <source>
        <dbReference type="ARBA" id="ARBA00001917"/>
    </source>
</evidence>
<evidence type="ECO:0000256" key="7">
    <source>
        <dbReference type="PIRSR" id="PIRSR000138-2"/>
    </source>
</evidence>
<protein>
    <submittedName>
        <fullName evidence="9">(S)-mandelate dehydrogenase</fullName>
        <ecNumber evidence="9">1.1.99.31</ecNumber>
    </submittedName>
</protein>
<dbReference type="InterPro" id="IPR008259">
    <property type="entry name" value="FMN_hydac_DH_AS"/>
</dbReference>
<organism evidence="9 10">
    <name type="scientific">Pigmentiphaga litoralis</name>
    <dbReference type="NCBI Taxonomy" id="516702"/>
    <lineage>
        <taxon>Bacteria</taxon>
        <taxon>Pseudomonadati</taxon>
        <taxon>Pseudomonadota</taxon>
        <taxon>Betaproteobacteria</taxon>
        <taxon>Burkholderiales</taxon>
        <taxon>Alcaligenaceae</taxon>
        <taxon>Pigmentiphaga</taxon>
    </lineage>
</organism>
<evidence type="ECO:0000256" key="4">
    <source>
        <dbReference type="ARBA" id="ARBA00023002"/>
    </source>
</evidence>
<dbReference type="AlphaFoldDB" id="A0A7Y9IWF1"/>
<evidence type="ECO:0000256" key="3">
    <source>
        <dbReference type="ARBA" id="ARBA00022643"/>
    </source>
</evidence>
<comment type="cofactor">
    <cofactor evidence="1">
        <name>FMN</name>
        <dbReference type="ChEBI" id="CHEBI:58210"/>
    </cofactor>
</comment>
<feature type="binding site" evidence="7">
    <location>
        <begin position="310"/>
        <end position="314"/>
    </location>
    <ligand>
        <name>FMN</name>
        <dbReference type="ChEBI" id="CHEBI:58210"/>
    </ligand>
</feature>
<dbReference type="CDD" id="cd02809">
    <property type="entry name" value="alpha_hydroxyacid_oxid_FMN"/>
    <property type="match status" value="1"/>
</dbReference>
<keyword evidence="3 7" id="KW-0288">FMN</keyword>
<dbReference type="PROSITE" id="PS00557">
    <property type="entry name" value="FMN_HYDROXY_ACID_DH_1"/>
    <property type="match status" value="1"/>
</dbReference>
<feature type="binding site" evidence="7">
    <location>
        <position position="133"/>
    </location>
    <ligand>
        <name>glyoxylate</name>
        <dbReference type="ChEBI" id="CHEBI:36655"/>
    </ligand>
</feature>
<accession>A0A7Y9IWF1</accession>